<dbReference type="PROSITE" id="PS50089">
    <property type="entry name" value="ZF_RING_2"/>
    <property type="match status" value="1"/>
</dbReference>
<dbReference type="GO" id="GO:0016567">
    <property type="term" value="P:protein ubiquitination"/>
    <property type="evidence" value="ECO:0007669"/>
    <property type="project" value="InterPro"/>
</dbReference>
<dbReference type="AlphaFoldDB" id="A0A6A4PWC3"/>
<keyword evidence="5" id="KW-1185">Reference proteome</keyword>
<evidence type="ECO:0000256" key="2">
    <source>
        <dbReference type="SAM" id="MobiDB-lite"/>
    </source>
</evidence>
<feature type="region of interest" description="Disordered" evidence="2">
    <location>
        <begin position="1"/>
        <end position="20"/>
    </location>
</feature>
<dbReference type="InterPro" id="IPR001841">
    <property type="entry name" value="Znf_RING"/>
</dbReference>
<dbReference type="InterPro" id="IPR033276">
    <property type="entry name" value="BB"/>
</dbReference>
<dbReference type="Proteomes" id="UP000447434">
    <property type="component" value="Chromosome 10"/>
</dbReference>
<feature type="domain" description="RING-type" evidence="3">
    <location>
        <begin position="139"/>
        <end position="180"/>
    </location>
</feature>
<dbReference type="GO" id="GO:0008270">
    <property type="term" value="F:zinc ion binding"/>
    <property type="evidence" value="ECO:0007669"/>
    <property type="project" value="UniProtKB-KW"/>
</dbReference>
<gene>
    <name evidence="4" type="ORF">Lalb_Chr10g0101531</name>
</gene>
<reference evidence="5" key="1">
    <citation type="journal article" date="2020" name="Nat. Commun.">
        <title>Genome sequence of the cluster root forming white lupin.</title>
        <authorList>
            <person name="Hufnagel B."/>
            <person name="Marques A."/>
            <person name="Soriano A."/>
            <person name="Marques L."/>
            <person name="Divol F."/>
            <person name="Doumas P."/>
            <person name="Sallet E."/>
            <person name="Mancinotti D."/>
            <person name="Carrere S."/>
            <person name="Marande W."/>
            <person name="Arribat S."/>
            <person name="Keller J."/>
            <person name="Huneau C."/>
            <person name="Blein T."/>
            <person name="Aime D."/>
            <person name="Laguerre M."/>
            <person name="Taylor J."/>
            <person name="Schubert V."/>
            <person name="Nelson M."/>
            <person name="Geu-Flores F."/>
            <person name="Crespi M."/>
            <person name="Gallardo-Guerrero K."/>
            <person name="Delaux P.-M."/>
            <person name="Salse J."/>
            <person name="Berges H."/>
            <person name="Guyot R."/>
            <person name="Gouzy J."/>
            <person name="Peret B."/>
        </authorList>
    </citation>
    <scope>NUCLEOTIDE SEQUENCE [LARGE SCALE GENOMIC DNA]</scope>
    <source>
        <strain evidence="5">cv. Amiga</strain>
    </source>
</reference>
<dbReference type="OrthoDB" id="8062037at2759"/>
<evidence type="ECO:0000256" key="1">
    <source>
        <dbReference type="PROSITE-ProRule" id="PRU00175"/>
    </source>
</evidence>
<dbReference type="GO" id="GO:0046621">
    <property type="term" value="P:negative regulation of organ growth"/>
    <property type="evidence" value="ECO:0007669"/>
    <property type="project" value="InterPro"/>
</dbReference>
<dbReference type="SUPFAM" id="SSF57850">
    <property type="entry name" value="RING/U-box"/>
    <property type="match status" value="1"/>
</dbReference>
<accession>A0A6A4PWC3</accession>
<evidence type="ECO:0000313" key="5">
    <source>
        <dbReference type="Proteomes" id="UP000447434"/>
    </source>
</evidence>
<protein>
    <submittedName>
        <fullName evidence="4">Putative transcription factor C2H2 family</fullName>
    </submittedName>
</protein>
<dbReference type="Gene3D" id="3.30.40.10">
    <property type="entry name" value="Zinc/RING finger domain, C3HC4 (zinc finger)"/>
    <property type="match status" value="1"/>
</dbReference>
<dbReference type="SMART" id="SM00184">
    <property type="entry name" value="RING"/>
    <property type="match status" value="1"/>
</dbReference>
<dbReference type="GO" id="GO:0004842">
    <property type="term" value="F:ubiquitin-protein transferase activity"/>
    <property type="evidence" value="ECO:0007669"/>
    <property type="project" value="InterPro"/>
</dbReference>
<proteinExistence type="predicted"/>
<keyword evidence="1" id="KW-0863">Zinc-finger</keyword>
<keyword evidence="1" id="KW-0479">Metal-binding</keyword>
<name>A0A6A4PWC3_LUPAL</name>
<dbReference type="PANTHER" id="PTHR46400:SF8">
    <property type="entry name" value="E3 UBIQUITIN LIGASE BIG BROTHER-RELATED-LIKE ISOFORM X1"/>
    <property type="match status" value="1"/>
</dbReference>
<comment type="caution">
    <text evidence="4">The sequence shown here is derived from an EMBL/GenBank/DDBJ whole genome shotgun (WGS) entry which is preliminary data.</text>
</comment>
<dbReference type="GO" id="GO:0031624">
    <property type="term" value="F:ubiquitin conjugating enzyme binding"/>
    <property type="evidence" value="ECO:0007669"/>
    <property type="project" value="TreeGrafter"/>
</dbReference>
<dbReference type="PANTHER" id="PTHR46400">
    <property type="entry name" value="RING/U-BOX SUPERFAMILY PROTEIN"/>
    <property type="match status" value="1"/>
</dbReference>
<dbReference type="EMBL" id="WOCE01000010">
    <property type="protein sequence ID" value="KAE9605838.1"/>
    <property type="molecule type" value="Genomic_DNA"/>
</dbReference>
<keyword evidence="1" id="KW-0862">Zinc</keyword>
<evidence type="ECO:0000313" key="4">
    <source>
        <dbReference type="EMBL" id="KAE9605838.1"/>
    </source>
</evidence>
<sequence length="193" mass="21954">MEPEEVKQIPHKNQYTQHEEVSSDFGLAICMHEQDGTFPSLESESESESGSSSSFDNDYYCEADFFLSQEIESDLQFLESEESNDDYYDEDVDIDVDEMTYEELIELGDFMGKEKTGLSAIEISSCLHSTEIKSGIDKCVICQVEYENGEALVALQCEHPYHIDCITKWLQIKKLCPICSIEISVPNMVNKNP</sequence>
<dbReference type="InterPro" id="IPR013083">
    <property type="entry name" value="Znf_RING/FYVE/PHD"/>
</dbReference>
<organism evidence="4 5">
    <name type="scientific">Lupinus albus</name>
    <name type="common">White lupine</name>
    <name type="synonym">Lupinus termis</name>
    <dbReference type="NCBI Taxonomy" id="3870"/>
    <lineage>
        <taxon>Eukaryota</taxon>
        <taxon>Viridiplantae</taxon>
        <taxon>Streptophyta</taxon>
        <taxon>Embryophyta</taxon>
        <taxon>Tracheophyta</taxon>
        <taxon>Spermatophyta</taxon>
        <taxon>Magnoliopsida</taxon>
        <taxon>eudicotyledons</taxon>
        <taxon>Gunneridae</taxon>
        <taxon>Pentapetalae</taxon>
        <taxon>rosids</taxon>
        <taxon>fabids</taxon>
        <taxon>Fabales</taxon>
        <taxon>Fabaceae</taxon>
        <taxon>Papilionoideae</taxon>
        <taxon>50 kb inversion clade</taxon>
        <taxon>genistoids sensu lato</taxon>
        <taxon>core genistoids</taxon>
        <taxon>Genisteae</taxon>
        <taxon>Lupinus</taxon>
    </lineage>
</organism>
<evidence type="ECO:0000259" key="3">
    <source>
        <dbReference type="PROSITE" id="PS50089"/>
    </source>
</evidence>
<dbReference type="Pfam" id="PF13639">
    <property type="entry name" value="zf-RING_2"/>
    <property type="match status" value="1"/>
</dbReference>